<keyword evidence="1" id="KW-0472">Membrane</keyword>
<evidence type="ECO:0000256" key="1">
    <source>
        <dbReference type="SAM" id="Phobius"/>
    </source>
</evidence>
<dbReference type="RefSeq" id="WP_151861819.1">
    <property type="nucleotide sequence ID" value="NZ_WBZC01000048.1"/>
</dbReference>
<keyword evidence="1" id="KW-0812">Transmembrane</keyword>
<gene>
    <name evidence="2" type="ORF">F8154_11790</name>
</gene>
<evidence type="ECO:0000313" key="2">
    <source>
        <dbReference type="EMBL" id="KAB3532420.1"/>
    </source>
</evidence>
<feature type="transmembrane region" description="Helical" evidence="1">
    <location>
        <begin position="33"/>
        <end position="51"/>
    </location>
</feature>
<proteinExistence type="predicted"/>
<dbReference type="Proteomes" id="UP000432715">
    <property type="component" value="Unassembled WGS sequence"/>
</dbReference>
<comment type="caution">
    <text evidence="2">The sequence shown here is derived from an EMBL/GenBank/DDBJ whole genome shotgun (WGS) entry which is preliminary data.</text>
</comment>
<organism evidence="2 3">
    <name type="scientific">Alkaliphilus pronyensis</name>
    <dbReference type="NCBI Taxonomy" id="1482732"/>
    <lineage>
        <taxon>Bacteria</taxon>
        <taxon>Bacillati</taxon>
        <taxon>Bacillota</taxon>
        <taxon>Clostridia</taxon>
        <taxon>Peptostreptococcales</taxon>
        <taxon>Natronincolaceae</taxon>
        <taxon>Alkaliphilus</taxon>
    </lineage>
</organism>
<evidence type="ECO:0000313" key="3">
    <source>
        <dbReference type="Proteomes" id="UP000432715"/>
    </source>
</evidence>
<dbReference type="EMBL" id="WBZC01000048">
    <property type="protein sequence ID" value="KAB3532420.1"/>
    <property type="molecule type" value="Genomic_DNA"/>
</dbReference>
<reference evidence="2 3" key="1">
    <citation type="submission" date="2019-10" db="EMBL/GenBank/DDBJ databases">
        <title>Alkaliphilus serpentinus sp. nov. and Alkaliphilus pronyensis sp. nov., two novel anaerobic alkaliphilic species isolated from the serpentinized-hosted hydrothermal field of the Prony Bay (New Caledonia).</title>
        <authorList>
            <person name="Postec A."/>
        </authorList>
    </citation>
    <scope>NUCLEOTIDE SEQUENCE [LARGE SCALE GENOMIC DNA]</scope>
    <source>
        <strain evidence="2 3">LacV</strain>
    </source>
</reference>
<keyword evidence="1" id="KW-1133">Transmembrane helix</keyword>
<name>A0A6I0F2T4_9FIRM</name>
<protein>
    <submittedName>
        <fullName evidence="2">Uncharacterized protein</fullName>
    </submittedName>
</protein>
<dbReference type="OrthoDB" id="1953171at2"/>
<sequence>MDNMPLNVVILGSIPESMLIIAFGLIMLGIKPIWRKIIVAAILQGIASYFIRRYISFGQHLLYLYITIIIFTWLIVKIPLITSMISSFIGMVINVLVEGLYSVIVLGLANLSLVEVLSRSWLRLLVFTPKLLIMSGLLYLCRKHRFSLEKELKAITKLNNTLK</sequence>
<accession>A0A6I0F2T4</accession>
<feature type="transmembrane region" description="Helical" evidence="1">
    <location>
        <begin position="6"/>
        <end position="26"/>
    </location>
</feature>
<feature type="transmembrane region" description="Helical" evidence="1">
    <location>
        <begin position="57"/>
        <end position="76"/>
    </location>
</feature>
<keyword evidence="3" id="KW-1185">Reference proteome</keyword>
<dbReference type="AlphaFoldDB" id="A0A6I0F2T4"/>
<feature type="transmembrane region" description="Helical" evidence="1">
    <location>
        <begin position="121"/>
        <end position="141"/>
    </location>
</feature>
<feature type="transmembrane region" description="Helical" evidence="1">
    <location>
        <begin position="88"/>
        <end position="109"/>
    </location>
</feature>